<dbReference type="PANTHER" id="PTHR43248:SF29">
    <property type="entry name" value="TRIPEPTIDYL AMINOPEPTIDASE"/>
    <property type="match status" value="1"/>
</dbReference>
<comment type="similarity">
    <text evidence="1">Belongs to the peptidase S33 family.</text>
</comment>
<proteinExistence type="inferred from homology"/>
<dbReference type="Pfam" id="PF00561">
    <property type="entry name" value="Abhydrolase_1"/>
    <property type="match status" value="1"/>
</dbReference>
<evidence type="ECO:0000256" key="3">
    <source>
        <dbReference type="ARBA" id="ARBA00022801"/>
    </source>
</evidence>
<keyword evidence="7" id="KW-1185">Reference proteome</keyword>
<name>A0AAC9HSN5_9PSEU</name>
<dbReference type="Pfam" id="PF08386">
    <property type="entry name" value="Abhydrolase_4"/>
    <property type="match status" value="1"/>
</dbReference>
<keyword evidence="2" id="KW-0732">Signal</keyword>
<sequence>MTKNKSRAGDHPGRRRWKRIATVLPLLLVAVACNSGDSEPAAANAESNPAEFYDQQLEFGSCEGFAVTPLDEQAFASDPTIECSRLSVPIDYEDPAGGTARIAVLRVPARGEAQGSVVLNPGGPGYGGTHMAPMLGAAWADTPIGEDFDLVGFDPRGTGASEPALDCYTDAMRDDDATPGSLVGDGSVDPVPLAERCADSVGGRDALAHFGTRDAARDMDVLRAALGDEQLTYVGASYGTRLGPVYAEMFPQNVRAMVLDGAIDPQLGTVDGRILQFSGLQRSFDGMAEYCAADPACPLGTDPSKAATVLHETVRPLLDTPLPVSDGRELSFIAAIDGILIGLYSEEIWPVAIDALARLQEGHGDALLALRDGYQGRGADGSYDDSLEASLAIKCADEERLDPAANAEYLTALITAAPFLDSGKDLGDGIPSHCEGWPGEPGLPGPYATDIPDLPTTLTISVTGDATTPHEGGISLAETLDGSLLTVDGNQHGTVLAGNSCINEVIADYLIDLTAPAAGARCSL</sequence>
<dbReference type="Gene3D" id="3.40.50.1820">
    <property type="entry name" value="alpha/beta hydrolase"/>
    <property type="match status" value="1"/>
</dbReference>
<dbReference type="InterPro" id="IPR051601">
    <property type="entry name" value="Serine_prot/Carboxylest_S33"/>
</dbReference>
<dbReference type="RefSeq" id="WP_069851262.1">
    <property type="nucleotide sequence ID" value="NZ_CP014859.1"/>
</dbReference>
<feature type="domain" description="AB hydrolase-1" evidence="4">
    <location>
        <begin position="117"/>
        <end position="317"/>
    </location>
</feature>
<dbReference type="PROSITE" id="PS51257">
    <property type="entry name" value="PROKAR_LIPOPROTEIN"/>
    <property type="match status" value="1"/>
</dbReference>
<dbReference type="PANTHER" id="PTHR43248">
    <property type="entry name" value="2-SUCCINYL-6-HYDROXY-2,4-CYCLOHEXADIENE-1-CARBOXYLATE SYNTHASE"/>
    <property type="match status" value="1"/>
</dbReference>
<dbReference type="InterPro" id="IPR013595">
    <property type="entry name" value="Pept_S33_TAP-like_C"/>
</dbReference>
<protein>
    <submittedName>
        <fullName evidence="6">Alpha/beta hydrolase family protein</fullName>
    </submittedName>
</protein>
<evidence type="ECO:0000313" key="7">
    <source>
        <dbReference type="Proteomes" id="UP000095210"/>
    </source>
</evidence>
<evidence type="ECO:0000313" key="6">
    <source>
        <dbReference type="EMBL" id="AOS64912.1"/>
    </source>
</evidence>
<keyword evidence="3 6" id="KW-0378">Hydrolase</keyword>
<evidence type="ECO:0000259" key="4">
    <source>
        <dbReference type="Pfam" id="PF00561"/>
    </source>
</evidence>
<reference evidence="7" key="1">
    <citation type="submission" date="2016-03" db="EMBL/GenBank/DDBJ databases">
        <title>Complete genome sequence of the type strain Actinoalloteichus hymeniacidonis DSM 45092.</title>
        <authorList>
            <person name="Schaffert L."/>
            <person name="Albersmeier A."/>
            <person name="Winkler A."/>
            <person name="Kalinowski J."/>
            <person name="Zotchev S."/>
            <person name="Ruckert C."/>
        </authorList>
    </citation>
    <scope>NUCLEOTIDE SEQUENCE [LARGE SCALE GENOMIC DNA]</scope>
    <source>
        <strain evidence="7">HPA177(T) (DSM 45092(T))</strain>
    </source>
</reference>
<organism evidence="6 7">
    <name type="scientific">Actinoalloteichus hymeniacidonis</name>
    <dbReference type="NCBI Taxonomy" id="340345"/>
    <lineage>
        <taxon>Bacteria</taxon>
        <taxon>Bacillati</taxon>
        <taxon>Actinomycetota</taxon>
        <taxon>Actinomycetes</taxon>
        <taxon>Pseudonocardiales</taxon>
        <taxon>Pseudonocardiaceae</taxon>
        <taxon>Actinoalloteichus</taxon>
    </lineage>
</organism>
<evidence type="ECO:0000259" key="5">
    <source>
        <dbReference type="Pfam" id="PF08386"/>
    </source>
</evidence>
<dbReference type="InterPro" id="IPR029058">
    <property type="entry name" value="AB_hydrolase_fold"/>
</dbReference>
<dbReference type="AlphaFoldDB" id="A0AAC9HSN5"/>
<dbReference type="Proteomes" id="UP000095210">
    <property type="component" value="Chromosome"/>
</dbReference>
<gene>
    <name evidence="6" type="ORF">TL08_20605</name>
</gene>
<dbReference type="GO" id="GO:0016787">
    <property type="term" value="F:hydrolase activity"/>
    <property type="evidence" value="ECO:0007669"/>
    <property type="project" value="UniProtKB-KW"/>
</dbReference>
<feature type="domain" description="Peptidase S33 tripeptidyl aminopeptidase-like C-terminal" evidence="5">
    <location>
        <begin position="432"/>
        <end position="522"/>
    </location>
</feature>
<dbReference type="SUPFAM" id="SSF53474">
    <property type="entry name" value="alpha/beta-Hydrolases"/>
    <property type="match status" value="1"/>
</dbReference>
<dbReference type="KEGG" id="ahm:TL08_20605"/>
<evidence type="ECO:0000256" key="1">
    <source>
        <dbReference type="ARBA" id="ARBA00010088"/>
    </source>
</evidence>
<accession>A0AAC9HSN5</accession>
<evidence type="ECO:0000256" key="2">
    <source>
        <dbReference type="ARBA" id="ARBA00022729"/>
    </source>
</evidence>
<dbReference type="InterPro" id="IPR000073">
    <property type="entry name" value="AB_hydrolase_1"/>
</dbReference>
<dbReference type="EMBL" id="CP014859">
    <property type="protein sequence ID" value="AOS64912.1"/>
    <property type="molecule type" value="Genomic_DNA"/>
</dbReference>